<gene>
    <name evidence="7" type="ORF">SI859A1_00148</name>
</gene>
<dbReference type="InterPro" id="IPR006059">
    <property type="entry name" value="SBP"/>
</dbReference>
<evidence type="ECO:0000313" key="8">
    <source>
        <dbReference type="Proteomes" id="UP000000321"/>
    </source>
</evidence>
<dbReference type="OrthoDB" id="9795569at2"/>
<feature type="signal peptide" evidence="6">
    <location>
        <begin position="1"/>
        <end position="22"/>
    </location>
</feature>
<evidence type="ECO:0000256" key="1">
    <source>
        <dbReference type="ARBA" id="ARBA00004418"/>
    </source>
</evidence>
<dbReference type="Proteomes" id="UP000000321">
    <property type="component" value="Unassembled WGS sequence"/>
</dbReference>
<evidence type="ECO:0000256" key="2">
    <source>
        <dbReference type="ARBA" id="ARBA00008520"/>
    </source>
</evidence>
<keyword evidence="3" id="KW-0813">Transport</keyword>
<proteinExistence type="inferred from homology"/>
<dbReference type="InterPro" id="IPR006311">
    <property type="entry name" value="TAT_signal"/>
</dbReference>
<dbReference type="BioCyc" id="AURANTIMONAS:SI859A1_00148-MONOMER"/>
<dbReference type="PROSITE" id="PS51318">
    <property type="entry name" value="TAT"/>
    <property type="match status" value="1"/>
</dbReference>
<comment type="similarity">
    <text evidence="2">Belongs to the bacterial solute-binding protein 1 family.</text>
</comment>
<dbReference type="GO" id="GO:0042597">
    <property type="term" value="C:periplasmic space"/>
    <property type="evidence" value="ECO:0007669"/>
    <property type="project" value="UniProtKB-SubCell"/>
</dbReference>
<evidence type="ECO:0000256" key="3">
    <source>
        <dbReference type="ARBA" id="ARBA00022448"/>
    </source>
</evidence>
<keyword evidence="4 6" id="KW-0732">Signal</keyword>
<dbReference type="AlphaFoldDB" id="Q1YHT3"/>
<dbReference type="InterPro" id="IPR050490">
    <property type="entry name" value="Bact_solute-bd_prot1"/>
</dbReference>
<sequence>MTINRRTLLAGTAGLAASAAFIGPFGMRGALAQAAAPKFKPEEGASLRLLRWVPFVAGEEEAWNANTKAFTEATGVEVQIDQESWEDVRPKAAVAANVGSGPDMVMSWFDDPFQYPDKLVDVTDLATSLGEQHGGWYEGLEGYAKQGDKFIAVPLCAIGNAICYRDSHMKAAGFEEFPSDTAGFLELCKAMQANGTPAGFPHGKAVGDGNNYAHWLLWSHGGKTVDEAGKPAIDSPETRAAIEYAKALYATFIPGTESWLDINNNRAFLAGQISLTANGVSLYYAATKDPAMAEIAEDIRTTTMPVGPVGQPVELHQTSTLNVFQHTKYPEAAKAYIEFMFQPEQMNAWIEGASAYCCQSLKAYADNPVWTSNPIHEPYSKASASLRPNGFAGPLGPSSAAVMADYVLVDMFAEAVTGQRTADEAIANAERRIARYYR</sequence>
<evidence type="ECO:0000256" key="5">
    <source>
        <dbReference type="ARBA" id="ARBA00022764"/>
    </source>
</evidence>
<comment type="subcellular location">
    <subcellularLocation>
        <location evidence="1">Periplasm</location>
    </subcellularLocation>
</comment>
<dbReference type="Gene3D" id="3.40.190.10">
    <property type="entry name" value="Periplasmic binding protein-like II"/>
    <property type="match status" value="1"/>
</dbReference>
<name>Q1YHT3_AURMS</name>
<reference evidence="7 8" key="1">
    <citation type="journal article" date="2008" name="Appl. Environ. Microbiol.">
        <title>Genomic insights into Mn(II) oxidation by the marine alphaproteobacterium Aurantimonas sp. strain SI85-9A1.</title>
        <authorList>
            <person name="Dick G.J."/>
            <person name="Podell S."/>
            <person name="Johnson H.A."/>
            <person name="Rivera-Espinoza Y."/>
            <person name="Bernier-Latmani R."/>
            <person name="McCarthy J.K."/>
            <person name="Torpey J.W."/>
            <person name="Clement B.G."/>
            <person name="Gaasterland T."/>
            <person name="Tebo B.M."/>
        </authorList>
    </citation>
    <scope>NUCLEOTIDE SEQUENCE [LARGE SCALE GENOMIC DNA]</scope>
    <source>
        <strain evidence="7 8">SI85-9A1</strain>
    </source>
</reference>
<dbReference type="EMBL" id="AAPJ01000004">
    <property type="protein sequence ID" value="EAS49496.1"/>
    <property type="molecule type" value="Genomic_DNA"/>
</dbReference>
<feature type="chain" id="PRO_5004197946" evidence="6">
    <location>
        <begin position="23"/>
        <end position="438"/>
    </location>
</feature>
<evidence type="ECO:0000256" key="4">
    <source>
        <dbReference type="ARBA" id="ARBA00022729"/>
    </source>
</evidence>
<dbReference type="HOGENOM" id="CLU_031285_13_2_5"/>
<keyword evidence="5" id="KW-0574">Periplasm</keyword>
<comment type="caution">
    <text evidence="7">The sequence shown here is derived from an EMBL/GenBank/DDBJ whole genome shotgun (WGS) entry which is preliminary data.</text>
</comment>
<dbReference type="PANTHER" id="PTHR43649:SF34">
    <property type="entry name" value="ABC TRANSPORTER PERIPLASMIC-BINDING PROTEIN YCJN-RELATED"/>
    <property type="match status" value="1"/>
</dbReference>
<accession>Q1YHT3</accession>
<dbReference type="RefSeq" id="WP_009208035.1">
    <property type="nucleotide sequence ID" value="NZ_BBWP01000019.1"/>
</dbReference>
<dbReference type="Pfam" id="PF13416">
    <property type="entry name" value="SBP_bac_8"/>
    <property type="match status" value="1"/>
</dbReference>
<keyword evidence="7" id="KW-0762">Sugar transport</keyword>
<evidence type="ECO:0000313" key="7">
    <source>
        <dbReference type="EMBL" id="EAS49496.1"/>
    </source>
</evidence>
<keyword evidence="8" id="KW-1185">Reference proteome</keyword>
<dbReference type="SUPFAM" id="SSF53850">
    <property type="entry name" value="Periplasmic binding protein-like II"/>
    <property type="match status" value="1"/>
</dbReference>
<dbReference type="PANTHER" id="PTHR43649">
    <property type="entry name" value="ARABINOSE-BINDING PROTEIN-RELATED"/>
    <property type="match status" value="1"/>
</dbReference>
<organism evidence="7 8">
    <name type="scientific">Aurantimonas manganoxydans (strain ATCC BAA-1229 / DSM 21871 / SI85-9A1)</name>
    <dbReference type="NCBI Taxonomy" id="287752"/>
    <lineage>
        <taxon>Bacteria</taxon>
        <taxon>Pseudomonadati</taxon>
        <taxon>Pseudomonadota</taxon>
        <taxon>Alphaproteobacteria</taxon>
        <taxon>Hyphomicrobiales</taxon>
        <taxon>Aurantimonadaceae</taxon>
        <taxon>Aurantimonas</taxon>
    </lineage>
</organism>
<evidence type="ECO:0000256" key="6">
    <source>
        <dbReference type="SAM" id="SignalP"/>
    </source>
</evidence>
<protein>
    <submittedName>
        <fullName evidence="7">Periplasmic substrate-binding protein, ABC-type sugar transporter</fullName>
    </submittedName>
</protein>